<gene>
    <name evidence="1" type="ORF">AK40_6007</name>
</gene>
<dbReference type="EMBL" id="CP009636">
    <property type="protein sequence ID" value="AJI08515.1"/>
    <property type="molecule type" value="Genomic_DNA"/>
</dbReference>
<organism evidence="1 2">
    <name type="scientific">Bacillus cereus 03BB108</name>
    <dbReference type="NCBI Taxonomy" id="451709"/>
    <lineage>
        <taxon>Bacteria</taxon>
        <taxon>Bacillati</taxon>
        <taxon>Bacillota</taxon>
        <taxon>Bacilli</taxon>
        <taxon>Bacillales</taxon>
        <taxon>Bacillaceae</taxon>
        <taxon>Bacillus</taxon>
        <taxon>Bacillus cereus group</taxon>
    </lineage>
</organism>
<reference evidence="1 2" key="1">
    <citation type="journal article" date="2015" name="Genome Announc.">
        <title>Complete genome sequences for 35 biothreat assay-relevant bacillus species.</title>
        <authorList>
            <person name="Johnson S.L."/>
            <person name="Daligault H.E."/>
            <person name="Davenport K.W."/>
            <person name="Jaissle J."/>
            <person name="Frey K.G."/>
            <person name="Ladner J.T."/>
            <person name="Broomall S.M."/>
            <person name="Bishop-Lilly K.A."/>
            <person name="Bruce D.C."/>
            <person name="Gibbons H.S."/>
            <person name="Coyne S.R."/>
            <person name="Lo C.C."/>
            <person name="Meincke L."/>
            <person name="Munk A.C."/>
            <person name="Koroleva G.I."/>
            <person name="Rosenzweig C.N."/>
            <person name="Palacios G.F."/>
            <person name="Redden C.L."/>
            <person name="Minogue T.D."/>
            <person name="Chain P.S."/>
        </authorList>
    </citation>
    <scope>NUCLEOTIDE SEQUENCE [LARGE SCALE GENOMIC DNA]</scope>
    <source>
        <strain evidence="1 2">03BB108</strain>
    </source>
</reference>
<dbReference type="Proteomes" id="UP000031861">
    <property type="component" value="Plasmid pBFI_2"/>
</dbReference>
<accession>A0AAN0SQI5</accession>
<evidence type="ECO:0000313" key="1">
    <source>
        <dbReference type="EMBL" id="AJI08515.1"/>
    </source>
</evidence>
<geneLocation type="plasmid" evidence="1 2">
    <name>pBFI_2</name>
</geneLocation>
<keyword evidence="1" id="KW-0614">Plasmid</keyword>
<sequence length="36" mass="4091">MEIEPGKRSDQVYSATRTGLAQKNELYIRDLGCFSL</sequence>
<dbReference type="AlphaFoldDB" id="A0AAN0SQI5"/>
<evidence type="ECO:0000313" key="2">
    <source>
        <dbReference type="Proteomes" id="UP000031861"/>
    </source>
</evidence>
<proteinExistence type="predicted"/>
<name>A0AAN0SQI5_BACCE</name>
<protein>
    <submittedName>
        <fullName evidence="1">Transposase</fullName>
    </submittedName>
</protein>